<gene>
    <name evidence="1" type="ORF">SAMN04488012_103108</name>
</gene>
<dbReference type="AlphaFoldDB" id="A0A1M6EJ13"/>
<protein>
    <submittedName>
        <fullName evidence="1">Uncharacterized protein</fullName>
    </submittedName>
</protein>
<name>A0A1M6EJ13_9RHOB</name>
<dbReference type="EMBL" id="FQZA01000003">
    <property type="protein sequence ID" value="SHI85258.1"/>
    <property type="molecule type" value="Genomic_DNA"/>
</dbReference>
<evidence type="ECO:0000313" key="2">
    <source>
        <dbReference type="Proteomes" id="UP000184040"/>
    </source>
</evidence>
<proteinExistence type="predicted"/>
<keyword evidence="2" id="KW-1185">Reference proteome</keyword>
<dbReference type="Proteomes" id="UP000184040">
    <property type="component" value="Unassembled WGS sequence"/>
</dbReference>
<reference evidence="1 2" key="1">
    <citation type="submission" date="2016-11" db="EMBL/GenBank/DDBJ databases">
        <authorList>
            <person name="Jaros S."/>
            <person name="Januszkiewicz K."/>
            <person name="Wedrychowicz H."/>
        </authorList>
    </citation>
    <scope>NUCLEOTIDE SEQUENCE [LARGE SCALE GENOMIC DNA]</scope>
    <source>
        <strain evidence="1 2">DSM 26892</strain>
    </source>
</reference>
<organism evidence="1 2">
    <name type="scientific">Palleronia salina</name>
    <dbReference type="NCBI Taxonomy" id="313368"/>
    <lineage>
        <taxon>Bacteria</taxon>
        <taxon>Pseudomonadati</taxon>
        <taxon>Pseudomonadota</taxon>
        <taxon>Alphaproteobacteria</taxon>
        <taxon>Rhodobacterales</taxon>
        <taxon>Roseobacteraceae</taxon>
        <taxon>Palleronia</taxon>
    </lineage>
</organism>
<accession>A0A1M6EJ13</accession>
<sequence>MEHSPPRCMAIGLLTVRRHILGLSRLTCRLTFGVNESWCARGWRLRHRNRFWAGWVRVFGARHCEKSWRHYYG</sequence>
<evidence type="ECO:0000313" key="1">
    <source>
        <dbReference type="EMBL" id="SHI85258.1"/>
    </source>
</evidence>